<evidence type="ECO:0000313" key="5">
    <source>
        <dbReference type="Proteomes" id="UP001054252"/>
    </source>
</evidence>
<dbReference type="Proteomes" id="UP001054252">
    <property type="component" value="Unassembled WGS sequence"/>
</dbReference>
<accession>A0AAV5J6G8</accession>
<feature type="compositionally biased region" description="Basic and acidic residues" evidence="3">
    <location>
        <begin position="44"/>
        <end position="58"/>
    </location>
</feature>
<keyword evidence="2" id="KW-0131">Cell cycle</keyword>
<gene>
    <name evidence="4" type="ORF">SLEP1_g19804</name>
</gene>
<evidence type="ECO:0000313" key="4">
    <source>
        <dbReference type="EMBL" id="GKV08128.1"/>
    </source>
</evidence>
<dbReference type="GO" id="GO:0004860">
    <property type="term" value="F:protein kinase inhibitor activity"/>
    <property type="evidence" value="ECO:0007669"/>
    <property type="project" value="UniProtKB-KW"/>
</dbReference>
<keyword evidence="5" id="KW-1185">Reference proteome</keyword>
<evidence type="ECO:0008006" key="6">
    <source>
        <dbReference type="Google" id="ProtNLM"/>
    </source>
</evidence>
<evidence type="ECO:0000256" key="3">
    <source>
        <dbReference type="SAM" id="MobiDB-lite"/>
    </source>
</evidence>
<dbReference type="PANTHER" id="PTHR33142:SF66">
    <property type="entry name" value="CYCLIN-DEPENDENT PROTEIN KINASE INHIBITOR SMR3"/>
    <property type="match status" value="1"/>
</dbReference>
<dbReference type="InterPro" id="IPR040389">
    <property type="entry name" value="SMR"/>
</dbReference>
<dbReference type="AlphaFoldDB" id="A0AAV5J6G8"/>
<feature type="region of interest" description="Disordered" evidence="3">
    <location>
        <begin position="38"/>
        <end position="110"/>
    </location>
</feature>
<name>A0AAV5J6G8_9ROSI</name>
<reference evidence="4 5" key="1">
    <citation type="journal article" date="2021" name="Commun. Biol.">
        <title>The genome of Shorea leprosula (Dipterocarpaceae) highlights the ecological relevance of drought in aseasonal tropical rainforests.</title>
        <authorList>
            <person name="Ng K.K.S."/>
            <person name="Kobayashi M.J."/>
            <person name="Fawcett J.A."/>
            <person name="Hatakeyama M."/>
            <person name="Paape T."/>
            <person name="Ng C.H."/>
            <person name="Ang C.C."/>
            <person name="Tnah L.H."/>
            <person name="Lee C.T."/>
            <person name="Nishiyama T."/>
            <person name="Sese J."/>
            <person name="O'Brien M.J."/>
            <person name="Copetti D."/>
            <person name="Mohd Noor M.I."/>
            <person name="Ong R.C."/>
            <person name="Putra M."/>
            <person name="Sireger I.Z."/>
            <person name="Indrioko S."/>
            <person name="Kosugi Y."/>
            <person name="Izuno A."/>
            <person name="Isagi Y."/>
            <person name="Lee S.L."/>
            <person name="Shimizu K.K."/>
        </authorList>
    </citation>
    <scope>NUCLEOTIDE SEQUENCE [LARGE SCALE GENOMIC DNA]</scope>
    <source>
        <strain evidence="4">214</strain>
    </source>
</reference>
<protein>
    <recommendedName>
        <fullName evidence="6">Cyclin-dependent protein kinase inhibitor SMR3-like</fullName>
    </recommendedName>
</protein>
<dbReference type="GO" id="GO:0005634">
    <property type="term" value="C:nucleus"/>
    <property type="evidence" value="ECO:0007669"/>
    <property type="project" value="TreeGrafter"/>
</dbReference>
<sequence length="153" mass="17280">MDIHNSEAFLSEEDPNAMEFDFLVRPTLEFQDDLECKIAPSQDGEEHSRKEDNDRKFPSSELGIKVPSLDVQSEGSGDELKTPKSLDHRIPTMLKCPPAPRKPKSLPSAKRKEVLRRAILLDLTKEIESLFPPALLADLGNKIKKVRRGSDFK</sequence>
<feature type="compositionally biased region" description="Basic and acidic residues" evidence="3">
    <location>
        <begin position="78"/>
        <end position="90"/>
    </location>
</feature>
<keyword evidence="1" id="KW-0649">Protein kinase inhibitor</keyword>
<evidence type="ECO:0000256" key="2">
    <source>
        <dbReference type="ARBA" id="ARBA00023306"/>
    </source>
</evidence>
<dbReference type="PANTHER" id="PTHR33142">
    <property type="entry name" value="CYCLIN-DEPENDENT PROTEIN KINASE INHIBITOR SMR13"/>
    <property type="match status" value="1"/>
</dbReference>
<dbReference type="GO" id="GO:0032875">
    <property type="term" value="P:regulation of DNA endoreduplication"/>
    <property type="evidence" value="ECO:0007669"/>
    <property type="project" value="InterPro"/>
</dbReference>
<dbReference type="EMBL" id="BPVZ01000028">
    <property type="protein sequence ID" value="GKV08128.1"/>
    <property type="molecule type" value="Genomic_DNA"/>
</dbReference>
<comment type="caution">
    <text evidence="4">The sequence shown here is derived from an EMBL/GenBank/DDBJ whole genome shotgun (WGS) entry which is preliminary data.</text>
</comment>
<organism evidence="4 5">
    <name type="scientific">Rubroshorea leprosula</name>
    <dbReference type="NCBI Taxonomy" id="152421"/>
    <lineage>
        <taxon>Eukaryota</taxon>
        <taxon>Viridiplantae</taxon>
        <taxon>Streptophyta</taxon>
        <taxon>Embryophyta</taxon>
        <taxon>Tracheophyta</taxon>
        <taxon>Spermatophyta</taxon>
        <taxon>Magnoliopsida</taxon>
        <taxon>eudicotyledons</taxon>
        <taxon>Gunneridae</taxon>
        <taxon>Pentapetalae</taxon>
        <taxon>rosids</taxon>
        <taxon>malvids</taxon>
        <taxon>Malvales</taxon>
        <taxon>Dipterocarpaceae</taxon>
        <taxon>Rubroshorea</taxon>
    </lineage>
</organism>
<proteinExistence type="predicted"/>
<evidence type="ECO:0000256" key="1">
    <source>
        <dbReference type="ARBA" id="ARBA00023013"/>
    </source>
</evidence>